<accession>A0A4C1YDT3</accession>
<keyword evidence="2" id="KW-1185">Reference proteome</keyword>
<dbReference type="AlphaFoldDB" id="A0A4C1YDT3"/>
<dbReference type="EMBL" id="BGZK01001211">
    <property type="protein sequence ID" value="GBP74541.1"/>
    <property type="molecule type" value="Genomic_DNA"/>
</dbReference>
<proteinExistence type="predicted"/>
<comment type="caution">
    <text evidence="1">The sequence shown here is derived from an EMBL/GenBank/DDBJ whole genome shotgun (WGS) entry which is preliminary data.</text>
</comment>
<organism evidence="1 2">
    <name type="scientific">Eumeta variegata</name>
    <name type="common">Bagworm moth</name>
    <name type="synonym">Eumeta japonica</name>
    <dbReference type="NCBI Taxonomy" id="151549"/>
    <lineage>
        <taxon>Eukaryota</taxon>
        <taxon>Metazoa</taxon>
        <taxon>Ecdysozoa</taxon>
        <taxon>Arthropoda</taxon>
        <taxon>Hexapoda</taxon>
        <taxon>Insecta</taxon>
        <taxon>Pterygota</taxon>
        <taxon>Neoptera</taxon>
        <taxon>Endopterygota</taxon>
        <taxon>Lepidoptera</taxon>
        <taxon>Glossata</taxon>
        <taxon>Ditrysia</taxon>
        <taxon>Tineoidea</taxon>
        <taxon>Psychidae</taxon>
        <taxon>Oiketicinae</taxon>
        <taxon>Eumeta</taxon>
    </lineage>
</organism>
<sequence length="150" mass="17049">MTGCYEVPPYAIFKLLVTLKHSRNTLITTGTTYGDAAHLATIGTAQTIETRGGLKSLKHSCFIGFGTRLWVLHHKINEELKQRMTKRHDVISLHPTQQDSFGKYLYQIARNDTLIEYQHYGRRLELRSTHIKDLSCLDSAACGSDVRDSR</sequence>
<protein>
    <submittedName>
        <fullName evidence="1">Uncharacterized protein</fullName>
    </submittedName>
</protein>
<evidence type="ECO:0000313" key="2">
    <source>
        <dbReference type="Proteomes" id="UP000299102"/>
    </source>
</evidence>
<dbReference type="Proteomes" id="UP000299102">
    <property type="component" value="Unassembled WGS sequence"/>
</dbReference>
<gene>
    <name evidence="1" type="ORF">EVAR_84897_1</name>
</gene>
<reference evidence="1 2" key="1">
    <citation type="journal article" date="2019" name="Commun. Biol.">
        <title>The bagworm genome reveals a unique fibroin gene that provides high tensile strength.</title>
        <authorList>
            <person name="Kono N."/>
            <person name="Nakamura H."/>
            <person name="Ohtoshi R."/>
            <person name="Tomita M."/>
            <person name="Numata K."/>
            <person name="Arakawa K."/>
        </authorList>
    </citation>
    <scope>NUCLEOTIDE SEQUENCE [LARGE SCALE GENOMIC DNA]</scope>
</reference>
<evidence type="ECO:0000313" key="1">
    <source>
        <dbReference type="EMBL" id="GBP74541.1"/>
    </source>
</evidence>
<name>A0A4C1YDT3_EUMVA</name>